<organism evidence="3">
    <name type="scientific">Musca domestica</name>
    <name type="common">House fly</name>
    <dbReference type="NCBI Taxonomy" id="7370"/>
    <lineage>
        <taxon>Eukaryota</taxon>
        <taxon>Metazoa</taxon>
        <taxon>Ecdysozoa</taxon>
        <taxon>Arthropoda</taxon>
        <taxon>Hexapoda</taxon>
        <taxon>Insecta</taxon>
        <taxon>Pterygota</taxon>
        <taxon>Neoptera</taxon>
        <taxon>Endopterygota</taxon>
        <taxon>Diptera</taxon>
        <taxon>Brachycera</taxon>
        <taxon>Muscomorpha</taxon>
        <taxon>Muscoidea</taxon>
        <taxon>Muscidae</taxon>
        <taxon>Musca</taxon>
    </lineage>
</organism>
<reference evidence="3" key="1">
    <citation type="submission" date="2020-05" db="UniProtKB">
        <authorList>
            <consortium name="EnsemblMetazoa"/>
        </authorList>
    </citation>
    <scope>IDENTIFICATION</scope>
    <source>
        <strain evidence="3">Aabys</strain>
    </source>
</reference>
<evidence type="ECO:0000256" key="1">
    <source>
        <dbReference type="ARBA" id="ARBA00008315"/>
    </source>
</evidence>
<dbReference type="EnsemblMetazoa" id="MDOA004837-RA">
    <property type="protein sequence ID" value="MDOA004837-PA"/>
    <property type="gene ID" value="MDOA004837"/>
</dbReference>
<dbReference type="VEuPathDB" id="VectorBase:MDOA004837"/>
<dbReference type="STRING" id="7370.A0A1I8MH63"/>
<sequence>MLITEEFHKIALEKHRRRLREAKAIVDHKPPILHVGNFSRFSKLKDDVMTFVERNKTNAELLVHLNEIFRTRGATNSFRTTETALAASNLPIRLRELYKIEMENMEMGKRILCTKGELKTWQDPTKLRKPKKRRPAKFLVPHGILKKYSQLKLPEDHKKLKLVLRPMVWMELEVKNIRPLGRIAVQLYTEAAPGVVLEFMKLCREEKTQKLEFVRLFPSLWLEGTLRLPDKSLVSRPLEYDKRALDHGRYAGILSFSLDHLKYHKKGLFYFAISFKPLGVLNGKRIGFGRVVEGLKSLKSIEVYGTKNGKLTKEIVVSKCGVDVK</sequence>
<name>A0A1I8MH63_MUSDO</name>
<dbReference type="Pfam" id="PF00160">
    <property type="entry name" value="Pro_isomerase"/>
    <property type="match status" value="1"/>
</dbReference>
<evidence type="ECO:0000313" key="5">
    <source>
        <dbReference type="RefSeq" id="XP_058980198.1"/>
    </source>
</evidence>
<dbReference type="InterPro" id="IPR002130">
    <property type="entry name" value="Cyclophilin-type_PPIase_dom"/>
</dbReference>
<dbReference type="RefSeq" id="XP_005179855.2">
    <property type="nucleotide sequence ID" value="XM_005179798.3"/>
</dbReference>
<dbReference type="PROSITE" id="PS50072">
    <property type="entry name" value="CSA_PPIASE_2"/>
    <property type="match status" value="1"/>
</dbReference>
<gene>
    <name evidence="3" type="primary">101899344</name>
    <name evidence="5" type="synonym">LOC131803140</name>
</gene>
<protein>
    <submittedName>
        <fullName evidence="5">Uncharacterized protein LOC131803140</fullName>
    </submittedName>
</protein>
<dbReference type="KEGG" id="mde:101899344"/>
<dbReference type="GO" id="GO:0003755">
    <property type="term" value="F:peptidyl-prolyl cis-trans isomerase activity"/>
    <property type="evidence" value="ECO:0007669"/>
    <property type="project" value="InterPro"/>
</dbReference>
<dbReference type="Pfam" id="PF13879">
    <property type="entry name" value="Hmw_CFAP97"/>
    <property type="match status" value="1"/>
</dbReference>
<dbReference type="SUPFAM" id="SSF50891">
    <property type="entry name" value="Cyclophilin-like"/>
    <property type="match status" value="1"/>
</dbReference>
<dbReference type="InterPro" id="IPR029488">
    <property type="entry name" value="Hmw/CFAP97"/>
</dbReference>
<evidence type="ECO:0000259" key="2">
    <source>
        <dbReference type="PROSITE" id="PS50072"/>
    </source>
</evidence>
<accession>A0A1I8MH63</accession>
<proteinExistence type="inferred from homology"/>
<dbReference type="InterPro" id="IPR029000">
    <property type="entry name" value="Cyclophilin-like_dom_sf"/>
</dbReference>
<evidence type="ECO:0000313" key="3">
    <source>
        <dbReference type="EnsemblMetazoa" id="MDOA004837-PA"/>
    </source>
</evidence>
<dbReference type="eggNOG" id="KOG0865">
    <property type="taxonomic scope" value="Eukaryota"/>
</dbReference>
<evidence type="ECO:0000313" key="4">
    <source>
        <dbReference type="Proteomes" id="UP001652621"/>
    </source>
</evidence>
<feature type="domain" description="PPIase cyclophilin-type" evidence="2">
    <location>
        <begin position="178"/>
        <end position="322"/>
    </location>
</feature>
<keyword evidence="4" id="KW-1185">Reference proteome</keyword>
<dbReference type="RefSeq" id="XP_058980198.1">
    <property type="nucleotide sequence ID" value="XM_059124215.1"/>
</dbReference>
<dbReference type="Proteomes" id="UP001652621">
    <property type="component" value="Unplaced"/>
</dbReference>
<comment type="similarity">
    <text evidence="1">Belongs to the CFAP97 family.</text>
</comment>
<dbReference type="VEuPathDB" id="VectorBase:MDOMA2_003572"/>
<dbReference type="Gene3D" id="2.40.100.10">
    <property type="entry name" value="Cyclophilin-like"/>
    <property type="match status" value="1"/>
</dbReference>
<reference evidence="5" key="2">
    <citation type="submission" date="2025-05" db="UniProtKB">
        <authorList>
            <consortium name="RefSeq"/>
        </authorList>
    </citation>
    <scope>IDENTIFICATION</scope>
    <source>
        <strain evidence="5">Aabys</strain>
        <tissue evidence="5">Whole body</tissue>
    </source>
</reference>
<dbReference type="AlphaFoldDB" id="A0A1I8MH63"/>
<dbReference type="OrthoDB" id="193499at2759"/>